<feature type="transmembrane region" description="Helical" evidence="8">
    <location>
        <begin position="375"/>
        <end position="391"/>
    </location>
</feature>
<dbReference type="GO" id="GO:1990961">
    <property type="term" value="P:xenobiotic detoxification by transmembrane export across the plasma membrane"/>
    <property type="evidence" value="ECO:0007669"/>
    <property type="project" value="InterPro"/>
</dbReference>
<evidence type="ECO:0000256" key="3">
    <source>
        <dbReference type="ARBA" id="ARBA00022448"/>
    </source>
</evidence>
<dbReference type="PANTHER" id="PTHR23502:SF132">
    <property type="entry name" value="POLYAMINE TRANSPORTER 2-RELATED"/>
    <property type="match status" value="1"/>
</dbReference>
<feature type="transmembrane region" description="Helical" evidence="8">
    <location>
        <begin position="106"/>
        <end position="127"/>
    </location>
</feature>
<dbReference type="Gene3D" id="1.20.1720.10">
    <property type="entry name" value="Multidrug resistance protein D"/>
    <property type="match status" value="1"/>
</dbReference>
<feature type="transmembrane region" description="Helical" evidence="8">
    <location>
        <begin position="12"/>
        <end position="30"/>
    </location>
</feature>
<dbReference type="PANTHER" id="PTHR23502">
    <property type="entry name" value="MAJOR FACILITATOR SUPERFAMILY"/>
    <property type="match status" value="1"/>
</dbReference>
<feature type="transmembrane region" description="Helical" evidence="8">
    <location>
        <begin position="255"/>
        <end position="277"/>
    </location>
</feature>
<dbReference type="AlphaFoldDB" id="A0AAD1TZR4"/>
<feature type="transmembrane region" description="Helical" evidence="8">
    <location>
        <begin position="50"/>
        <end position="69"/>
    </location>
</feature>
<feature type="transmembrane region" description="Helical" evidence="8">
    <location>
        <begin position="289"/>
        <end position="306"/>
    </location>
</feature>
<dbReference type="RefSeq" id="WP_230138045.1">
    <property type="nucleotide sequence ID" value="NZ_OW995941.1"/>
</dbReference>
<keyword evidence="4" id="KW-1003">Cell membrane</keyword>
<evidence type="ECO:0000256" key="4">
    <source>
        <dbReference type="ARBA" id="ARBA00022475"/>
    </source>
</evidence>
<comment type="similarity">
    <text evidence="2 8">Belongs to the major facilitator superfamily. Bcr/CmlA family.</text>
</comment>
<feature type="transmembrane region" description="Helical" evidence="8">
    <location>
        <begin position="346"/>
        <end position="369"/>
    </location>
</feature>
<feature type="transmembrane region" description="Helical" evidence="8">
    <location>
        <begin position="81"/>
        <end position="100"/>
    </location>
</feature>
<organism evidence="10 11">
    <name type="scientific">Citrobacter freundii</name>
    <dbReference type="NCBI Taxonomy" id="546"/>
    <lineage>
        <taxon>Bacteria</taxon>
        <taxon>Pseudomonadati</taxon>
        <taxon>Pseudomonadota</taxon>
        <taxon>Gammaproteobacteria</taxon>
        <taxon>Enterobacterales</taxon>
        <taxon>Enterobacteriaceae</taxon>
        <taxon>Citrobacter</taxon>
        <taxon>Citrobacter freundii complex</taxon>
    </lineage>
</organism>
<comment type="subcellular location">
    <subcellularLocation>
        <location evidence="8">Cell inner membrane</location>
        <topology evidence="8">Multi-pass membrane protein</topology>
    </subcellularLocation>
    <subcellularLocation>
        <location evidence="1">Cell membrane</location>
        <topology evidence="1">Multi-pass membrane protein</topology>
    </subcellularLocation>
</comment>
<sequence length="406" mass="44933">MKLQTVIHRKNIIYFTVGLAMLTIMGILGVDTYLPSIPDIAKEFEKNVSTTQLSIMVYTLCIGFGQLIFGPLSDAIGRRKIMLTGAVIYGVTTYCLTLSTDLVMFLAIRVIQGLSISITLVTAISAVRDVTRGSVAATLYAIIITIEGVVPIASPLLGGVINDLWGWRAIFLMICGYAIITLIFVYFNFPETLSHERRVAYSLKSSFNTYKEISKQPRFYLPCLSLGLSFSLIYCYVTASPFIFMVTFGYSSTQFGVLSSIIGGFLLLGAALSGKLLKKRSAPQILNSWLKIIASFIVLCIPLIILSYHVNIFIFFFIILMFAGGMFESLYTYLTMSSQRTNLGATSALMGAASLVIPSVIGGVGSFLIELNTSIWMMYLLLIILIMIYMLRKVRISRSFLPKLTR</sequence>
<keyword evidence="6 8" id="KW-1133">Transmembrane helix</keyword>
<dbReference type="InterPro" id="IPR036259">
    <property type="entry name" value="MFS_trans_sf"/>
</dbReference>
<evidence type="ECO:0000259" key="9">
    <source>
        <dbReference type="PROSITE" id="PS50850"/>
    </source>
</evidence>
<evidence type="ECO:0000256" key="1">
    <source>
        <dbReference type="ARBA" id="ARBA00004651"/>
    </source>
</evidence>
<gene>
    <name evidence="10" type="ORF">AI2935V1_3303</name>
</gene>
<proteinExistence type="inferred from homology"/>
<feature type="domain" description="Major facilitator superfamily (MFS) profile" evidence="9">
    <location>
        <begin position="15"/>
        <end position="398"/>
    </location>
</feature>
<feature type="transmembrane region" description="Helical" evidence="8">
    <location>
        <begin position="139"/>
        <end position="161"/>
    </location>
</feature>
<dbReference type="Proteomes" id="UP000789647">
    <property type="component" value="Chromosome"/>
</dbReference>
<feature type="transmembrane region" description="Helical" evidence="8">
    <location>
        <begin position="219"/>
        <end position="243"/>
    </location>
</feature>
<keyword evidence="5 8" id="KW-0812">Transmembrane</keyword>
<dbReference type="NCBIfam" id="TIGR00710">
    <property type="entry name" value="efflux_Bcr_CflA"/>
    <property type="match status" value="1"/>
</dbReference>
<evidence type="ECO:0000256" key="2">
    <source>
        <dbReference type="ARBA" id="ARBA00006236"/>
    </source>
</evidence>
<dbReference type="CDD" id="cd17320">
    <property type="entry name" value="MFS_MdfA_MDR_like"/>
    <property type="match status" value="1"/>
</dbReference>
<feature type="transmembrane region" description="Helical" evidence="8">
    <location>
        <begin position="167"/>
        <end position="189"/>
    </location>
</feature>
<dbReference type="InterPro" id="IPR004812">
    <property type="entry name" value="Efflux_drug-R_Bcr/CmlA"/>
</dbReference>
<evidence type="ECO:0000313" key="11">
    <source>
        <dbReference type="Proteomes" id="UP000789647"/>
    </source>
</evidence>
<keyword evidence="8" id="KW-0997">Cell inner membrane</keyword>
<protein>
    <recommendedName>
        <fullName evidence="8">Bcr/CflA family efflux transporter</fullName>
    </recommendedName>
</protein>
<feature type="transmembrane region" description="Helical" evidence="8">
    <location>
        <begin position="312"/>
        <end position="334"/>
    </location>
</feature>
<evidence type="ECO:0000256" key="8">
    <source>
        <dbReference type="RuleBase" id="RU365088"/>
    </source>
</evidence>
<dbReference type="EMBL" id="OW995941">
    <property type="protein sequence ID" value="CAH6601594.1"/>
    <property type="molecule type" value="Genomic_DNA"/>
</dbReference>
<reference evidence="10" key="1">
    <citation type="submission" date="2022-05" db="EMBL/GenBank/DDBJ databases">
        <authorList>
            <person name="Alioto T."/>
            <person name="Alioto T."/>
            <person name="Gomez Garrido J."/>
        </authorList>
    </citation>
    <scope>NUCLEOTIDE SEQUENCE</scope>
    <source>
        <strain evidence="10">112</strain>
    </source>
</reference>
<dbReference type="GO" id="GO:0005886">
    <property type="term" value="C:plasma membrane"/>
    <property type="evidence" value="ECO:0007669"/>
    <property type="project" value="UniProtKB-SubCell"/>
</dbReference>
<name>A0AAD1TZR4_CITFR</name>
<keyword evidence="3 8" id="KW-0813">Transport</keyword>
<accession>A0AAD1TZR4</accession>
<dbReference type="SUPFAM" id="SSF103473">
    <property type="entry name" value="MFS general substrate transporter"/>
    <property type="match status" value="1"/>
</dbReference>
<dbReference type="InterPro" id="IPR020846">
    <property type="entry name" value="MFS_dom"/>
</dbReference>
<evidence type="ECO:0000256" key="5">
    <source>
        <dbReference type="ARBA" id="ARBA00022692"/>
    </source>
</evidence>
<evidence type="ECO:0000313" key="10">
    <source>
        <dbReference type="EMBL" id="CAH6601594.1"/>
    </source>
</evidence>
<dbReference type="Pfam" id="PF07690">
    <property type="entry name" value="MFS_1"/>
    <property type="match status" value="1"/>
</dbReference>
<evidence type="ECO:0000256" key="6">
    <source>
        <dbReference type="ARBA" id="ARBA00022989"/>
    </source>
</evidence>
<evidence type="ECO:0000256" key="7">
    <source>
        <dbReference type="ARBA" id="ARBA00023136"/>
    </source>
</evidence>
<dbReference type="GO" id="GO:0042910">
    <property type="term" value="F:xenobiotic transmembrane transporter activity"/>
    <property type="evidence" value="ECO:0007669"/>
    <property type="project" value="InterPro"/>
</dbReference>
<keyword evidence="7 8" id="KW-0472">Membrane</keyword>
<dbReference type="PROSITE" id="PS50850">
    <property type="entry name" value="MFS"/>
    <property type="match status" value="1"/>
</dbReference>
<dbReference type="InterPro" id="IPR011701">
    <property type="entry name" value="MFS"/>
</dbReference>